<evidence type="ECO:0000256" key="4">
    <source>
        <dbReference type="PROSITE-ProRule" id="PRU00335"/>
    </source>
</evidence>
<evidence type="ECO:0000259" key="5">
    <source>
        <dbReference type="PROSITE" id="PS50977"/>
    </source>
</evidence>
<dbReference type="AlphaFoldDB" id="A0A4Q9HM55"/>
<keyword evidence="7" id="KW-1185">Reference proteome</keyword>
<keyword evidence="3" id="KW-0804">Transcription</keyword>
<dbReference type="InterPro" id="IPR001647">
    <property type="entry name" value="HTH_TetR"/>
</dbReference>
<comment type="caution">
    <text evidence="6">The sequence shown here is derived from an EMBL/GenBank/DDBJ whole genome shotgun (WGS) entry which is preliminary data.</text>
</comment>
<dbReference type="EMBL" id="SIXH01000423">
    <property type="protein sequence ID" value="TBO55893.1"/>
    <property type="molecule type" value="Genomic_DNA"/>
</dbReference>
<organism evidence="6 7">
    <name type="scientific">Streptomyces kasugaensis</name>
    <dbReference type="NCBI Taxonomy" id="1946"/>
    <lineage>
        <taxon>Bacteria</taxon>
        <taxon>Bacillati</taxon>
        <taxon>Actinomycetota</taxon>
        <taxon>Actinomycetes</taxon>
        <taxon>Kitasatosporales</taxon>
        <taxon>Streptomycetaceae</taxon>
        <taxon>Streptomyces</taxon>
    </lineage>
</organism>
<gene>
    <name evidence="6" type="ORF">EYS09_30825</name>
</gene>
<protein>
    <submittedName>
        <fullName evidence="6">TetR/AcrR family transcriptional regulator</fullName>
    </submittedName>
</protein>
<dbReference type="InterPro" id="IPR009057">
    <property type="entry name" value="Homeodomain-like_sf"/>
</dbReference>
<dbReference type="Pfam" id="PF21993">
    <property type="entry name" value="TetR_C_13_2"/>
    <property type="match status" value="1"/>
</dbReference>
<dbReference type="SUPFAM" id="SSF48498">
    <property type="entry name" value="Tetracyclin repressor-like, C-terminal domain"/>
    <property type="match status" value="1"/>
</dbReference>
<dbReference type="Gene3D" id="1.10.357.10">
    <property type="entry name" value="Tetracycline Repressor, domain 2"/>
    <property type="match status" value="1"/>
</dbReference>
<name>A0A4Q9HM55_STRKA</name>
<sequence length="206" mass="22026">MQTPQDGTGHPAPADATAALGTRDRILATTARLLQHQGYEGTGIKQIAREAKATLGSVYHFFPGGKQELAMEALQHGDREFAELLRTVLATVEDPADAVLAAVDAFADALRASGWTDGCPVTTTALETTGTSPEIQEVCAAAFRSWQDAVHDKLRTAGIPEPDARELAVTVINTLGGAEITAQVFRDDAPLRIAARHLARLIRTYR</sequence>
<feature type="DNA-binding region" description="H-T-H motif" evidence="4">
    <location>
        <begin position="43"/>
        <end position="62"/>
    </location>
</feature>
<dbReference type="GO" id="GO:0003677">
    <property type="term" value="F:DNA binding"/>
    <property type="evidence" value="ECO:0007669"/>
    <property type="project" value="UniProtKB-UniRule"/>
</dbReference>
<dbReference type="Pfam" id="PF00440">
    <property type="entry name" value="TetR_N"/>
    <property type="match status" value="1"/>
</dbReference>
<dbReference type="Proteomes" id="UP000292452">
    <property type="component" value="Unassembled WGS sequence"/>
</dbReference>
<dbReference type="InterPro" id="IPR054156">
    <property type="entry name" value="YxaF_TetR_C"/>
</dbReference>
<dbReference type="PROSITE" id="PS50977">
    <property type="entry name" value="HTH_TETR_2"/>
    <property type="match status" value="1"/>
</dbReference>
<dbReference type="PANTHER" id="PTHR47506:SF3">
    <property type="entry name" value="HTH-TYPE TRANSCRIPTIONAL REGULATOR LMRA"/>
    <property type="match status" value="1"/>
</dbReference>
<keyword evidence="1" id="KW-0805">Transcription regulation</keyword>
<evidence type="ECO:0000256" key="1">
    <source>
        <dbReference type="ARBA" id="ARBA00023015"/>
    </source>
</evidence>
<evidence type="ECO:0000313" key="6">
    <source>
        <dbReference type="EMBL" id="TBO55893.1"/>
    </source>
</evidence>
<keyword evidence="2 4" id="KW-0238">DNA-binding</keyword>
<evidence type="ECO:0000256" key="3">
    <source>
        <dbReference type="ARBA" id="ARBA00023163"/>
    </source>
</evidence>
<reference evidence="6 7" key="1">
    <citation type="submission" date="2019-02" db="EMBL/GenBank/DDBJ databases">
        <title>Draft Genome Sequence of Streptomyces sp. AM-2504, identified by 16S rRNA comparative analysis as a Streptomyces Kasugaensis strain.</title>
        <authorList>
            <person name="Napolioni V."/>
            <person name="Giuliodori A.M."/>
            <person name="Spurio R."/>
            <person name="Fabbretti A."/>
        </authorList>
    </citation>
    <scope>NUCLEOTIDE SEQUENCE [LARGE SCALE GENOMIC DNA]</scope>
    <source>
        <strain evidence="6 7">AM-2504</strain>
    </source>
</reference>
<dbReference type="PANTHER" id="PTHR47506">
    <property type="entry name" value="TRANSCRIPTIONAL REGULATORY PROTEIN"/>
    <property type="match status" value="1"/>
</dbReference>
<feature type="domain" description="HTH tetR-type" evidence="5">
    <location>
        <begin position="20"/>
        <end position="80"/>
    </location>
</feature>
<accession>A0A4Q9HM55</accession>
<dbReference type="InterPro" id="IPR036271">
    <property type="entry name" value="Tet_transcr_reg_TetR-rel_C_sf"/>
</dbReference>
<proteinExistence type="predicted"/>
<dbReference type="SUPFAM" id="SSF46689">
    <property type="entry name" value="Homeodomain-like"/>
    <property type="match status" value="1"/>
</dbReference>
<dbReference type="OrthoDB" id="4567939at2"/>
<evidence type="ECO:0000256" key="2">
    <source>
        <dbReference type="ARBA" id="ARBA00023125"/>
    </source>
</evidence>
<dbReference type="RefSeq" id="WP_094793927.1">
    <property type="nucleotide sequence ID" value="NZ_NDXL01000002.1"/>
</dbReference>
<evidence type="ECO:0000313" key="7">
    <source>
        <dbReference type="Proteomes" id="UP000292452"/>
    </source>
</evidence>